<reference evidence="2 3" key="1">
    <citation type="submission" date="2017-05" db="EMBL/GenBank/DDBJ databases">
        <title>De novo genome assembly of Deniococcus indicus strain DR1.</title>
        <authorList>
            <person name="Chauhan D."/>
            <person name="Yennamalli R.M."/>
            <person name="Priyadarshini R."/>
        </authorList>
    </citation>
    <scope>NUCLEOTIDE SEQUENCE [LARGE SCALE GENOMIC DNA]</scope>
    <source>
        <strain evidence="2 3">DR1</strain>
    </source>
</reference>
<accession>A0A246BQW1</accession>
<evidence type="ECO:0008006" key="4">
    <source>
        <dbReference type="Google" id="ProtNLM"/>
    </source>
</evidence>
<dbReference type="InterPro" id="IPR050275">
    <property type="entry name" value="PGM_Phosphatase"/>
</dbReference>
<keyword evidence="3" id="KW-1185">Reference proteome</keyword>
<dbReference type="PANTHER" id="PTHR48100">
    <property type="entry name" value="BROAD-SPECIFICITY PHOSPHATASE YOR283W-RELATED"/>
    <property type="match status" value="1"/>
</dbReference>
<dbReference type="PANTHER" id="PTHR48100:SF44">
    <property type="entry name" value="PHOSPHATASE C1620.13-RELATED"/>
    <property type="match status" value="1"/>
</dbReference>
<dbReference type="Gene3D" id="3.40.50.1240">
    <property type="entry name" value="Phosphoglycerate mutase-like"/>
    <property type="match status" value="1"/>
</dbReference>
<dbReference type="CDD" id="cd07067">
    <property type="entry name" value="HP_PGM_like"/>
    <property type="match status" value="1"/>
</dbReference>
<sequence length="296" mass="32099">MSSGCRPVSAQSCARIQSEAGWGAFRMSSRVVMASLSRARRTEGEMVRRQREKWLPWYAPTCLAESARGEAVRSARTRYGAAVKLLLIRHAQSQNNVIEDRPDYAQARQPDPPLTAHGHASAQQFAQDADLSGVTHLYTSLMLRAVQTAPPIAARLNLPAHGTERAYEYGGLTTGPAGGFTPVTGGDHATLRAHCPALVWPAHLTGQPWDGGAEAWEESLFHPRATQVLTDLRTRHPGQDRVALVTHHDFAGALIRAALGWPVTGTPPTFHLAHLGTAQLDLPADGRVGGLDWLNR</sequence>
<dbReference type="OrthoDB" id="9793115at2"/>
<dbReference type="GO" id="GO:0005829">
    <property type="term" value="C:cytosol"/>
    <property type="evidence" value="ECO:0007669"/>
    <property type="project" value="TreeGrafter"/>
</dbReference>
<dbReference type="SMART" id="SM00855">
    <property type="entry name" value="PGAM"/>
    <property type="match status" value="1"/>
</dbReference>
<dbReference type="AlphaFoldDB" id="A0A246BQW1"/>
<protein>
    <recommendedName>
        <fullName evidence="4">Histidine phosphatase family protein</fullName>
    </recommendedName>
</protein>
<dbReference type="Proteomes" id="UP000197208">
    <property type="component" value="Unassembled WGS sequence"/>
</dbReference>
<feature type="region of interest" description="Disordered" evidence="1">
    <location>
        <begin position="104"/>
        <end position="123"/>
    </location>
</feature>
<gene>
    <name evidence="2" type="ORF">CBQ26_04795</name>
</gene>
<comment type="caution">
    <text evidence="2">The sequence shown here is derived from an EMBL/GenBank/DDBJ whole genome shotgun (WGS) entry which is preliminary data.</text>
</comment>
<dbReference type="Pfam" id="PF00300">
    <property type="entry name" value="His_Phos_1"/>
    <property type="match status" value="1"/>
</dbReference>
<name>A0A246BQW1_9DEIO</name>
<organism evidence="2 3">
    <name type="scientific">Deinococcus indicus</name>
    <dbReference type="NCBI Taxonomy" id="223556"/>
    <lineage>
        <taxon>Bacteria</taxon>
        <taxon>Thermotogati</taxon>
        <taxon>Deinococcota</taxon>
        <taxon>Deinococci</taxon>
        <taxon>Deinococcales</taxon>
        <taxon>Deinococcaceae</taxon>
        <taxon>Deinococcus</taxon>
    </lineage>
</organism>
<proteinExistence type="predicted"/>
<dbReference type="SUPFAM" id="SSF53254">
    <property type="entry name" value="Phosphoglycerate mutase-like"/>
    <property type="match status" value="1"/>
</dbReference>
<evidence type="ECO:0000256" key="1">
    <source>
        <dbReference type="SAM" id="MobiDB-lite"/>
    </source>
</evidence>
<evidence type="ECO:0000313" key="3">
    <source>
        <dbReference type="Proteomes" id="UP000197208"/>
    </source>
</evidence>
<dbReference type="InterPro" id="IPR029033">
    <property type="entry name" value="His_PPase_superfam"/>
</dbReference>
<dbReference type="GO" id="GO:0016791">
    <property type="term" value="F:phosphatase activity"/>
    <property type="evidence" value="ECO:0007669"/>
    <property type="project" value="TreeGrafter"/>
</dbReference>
<evidence type="ECO:0000313" key="2">
    <source>
        <dbReference type="EMBL" id="OWL98059.1"/>
    </source>
</evidence>
<dbReference type="InterPro" id="IPR013078">
    <property type="entry name" value="His_Pase_superF_clade-1"/>
</dbReference>
<dbReference type="EMBL" id="NHMK01000009">
    <property type="protein sequence ID" value="OWL98059.1"/>
    <property type="molecule type" value="Genomic_DNA"/>
</dbReference>